<evidence type="ECO:0000313" key="2">
    <source>
        <dbReference type="EMBL" id="EGC86186.1"/>
    </source>
</evidence>
<proteinExistence type="predicted"/>
<dbReference type="EMBL" id="AEXO01000070">
    <property type="protein sequence ID" value="EGC86186.1"/>
    <property type="molecule type" value="Genomic_DNA"/>
</dbReference>
<feature type="region of interest" description="Disordered" evidence="1">
    <location>
        <begin position="1"/>
        <end position="39"/>
    </location>
</feature>
<evidence type="ECO:0000313" key="3">
    <source>
        <dbReference type="Proteomes" id="UP000003155"/>
    </source>
</evidence>
<protein>
    <submittedName>
        <fullName evidence="2">Uncharacterized protein</fullName>
    </submittedName>
</protein>
<evidence type="ECO:0000256" key="1">
    <source>
        <dbReference type="SAM" id="MobiDB-lite"/>
    </source>
</evidence>
<name>F0H7P0_9BACT</name>
<gene>
    <name evidence="2" type="ORF">HMPREF9303_1470</name>
</gene>
<organism evidence="2 3">
    <name type="scientific">Prevotella denticola CRIS 18C-A</name>
    <dbReference type="NCBI Taxonomy" id="944557"/>
    <lineage>
        <taxon>Bacteria</taxon>
        <taxon>Pseudomonadati</taxon>
        <taxon>Bacteroidota</taxon>
        <taxon>Bacteroidia</taxon>
        <taxon>Bacteroidales</taxon>
        <taxon>Prevotellaceae</taxon>
        <taxon>Prevotella</taxon>
    </lineage>
</organism>
<reference evidence="2 3" key="1">
    <citation type="submission" date="2011-02" db="EMBL/GenBank/DDBJ databases">
        <authorList>
            <person name="Durkin A.S."/>
            <person name="Madupu R."/>
            <person name="Torralba M."/>
            <person name="Gillis M."/>
            <person name="Methe B."/>
            <person name="Sutton G."/>
            <person name="Nelson K.E."/>
        </authorList>
    </citation>
    <scope>NUCLEOTIDE SEQUENCE [LARGE SCALE GENOMIC DNA]</scope>
    <source>
        <strain evidence="2 3">CRIS 18C-A</strain>
    </source>
</reference>
<dbReference type="Proteomes" id="UP000003155">
    <property type="component" value="Unassembled WGS sequence"/>
</dbReference>
<dbReference type="AlphaFoldDB" id="F0H7P0"/>
<sequence>MGNNPSRQSGKYRLPTNRLADRNVSKNGESSLNKKEKARRRMSLVHSPPCFFQIEKSNFFQQTTSPVHLSTDITRNIIRLNEQKAYPCFDCHMDFWNTLINT</sequence>
<comment type="caution">
    <text evidence="2">The sequence shown here is derived from an EMBL/GenBank/DDBJ whole genome shotgun (WGS) entry which is preliminary data.</text>
</comment>
<keyword evidence="3" id="KW-1185">Reference proteome</keyword>
<accession>F0H7P0</accession>